<name>A0A2A7SEZ5_BURGA</name>
<organism evidence="8 9">
    <name type="scientific">Burkholderia gladioli</name>
    <name type="common">Pseudomonas marginata</name>
    <name type="synonym">Phytomonas marginata</name>
    <dbReference type="NCBI Taxonomy" id="28095"/>
    <lineage>
        <taxon>Bacteria</taxon>
        <taxon>Pseudomonadati</taxon>
        <taxon>Pseudomonadota</taxon>
        <taxon>Betaproteobacteria</taxon>
        <taxon>Burkholderiales</taxon>
        <taxon>Burkholderiaceae</taxon>
        <taxon>Burkholderia</taxon>
    </lineage>
</organism>
<dbReference type="FunFam" id="3.40.50.300:FF:000134">
    <property type="entry name" value="Iron-enterobactin ABC transporter ATP-binding protein"/>
    <property type="match status" value="1"/>
</dbReference>
<keyword evidence="5" id="KW-0547">Nucleotide-binding</keyword>
<evidence type="ECO:0000256" key="6">
    <source>
        <dbReference type="ARBA" id="ARBA00022840"/>
    </source>
</evidence>
<comment type="similarity">
    <text evidence="1">Belongs to the ABC transporter superfamily.</text>
</comment>
<dbReference type="InterPro" id="IPR003439">
    <property type="entry name" value="ABC_transporter-like_ATP-bd"/>
</dbReference>
<dbReference type="EMBL" id="PDDY01000001">
    <property type="protein sequence ID" value="PEH42088.1"/>
    <property type="molecule type" value="Genomic_DNA"/>
</dbReference>
<dbReference type="PROSITE" id="PS50893">
    <property type="entry name" value="ABC_TRANSPORTER_2"/>
    <property type="match status" value="1"/>
</dbReference>
<reference evidence="9" key="1">
    <citation type="submission" date="2017-09" db="EMBL/GenBank/DDBJ databases">
        <title>FDA dAtabase for Regulatory Grade micrObial Sequences (FDA-ARGOS): Supporting development and validation of Infectious Disease Dx tests.</title>
        <authorList>
            <person name="Minogue T."/>
            <person name="Wolcott M."/>
            <person name="Wasieloski L."/>
            <person name="Aguilar W."/>
            <person name="Moore D."/>
            <person name="Tallon L."/>
            <person name="Sadzewicz L."/>
            <person name="Ott S."/>
            <person name="Zhao X."/>
            <person name="Nagaraj S."/>
            <person name="Vavikolanu K."/>
            <person name="Aluvathingal J."/>
            <person name="Nadendla S."/>
            <person name="Sichtig H."/>
        </authorList>
    </citation>
    <scope>NUCLEOTIDE SEQUENCE [LARGE SCALE GENOMIC DNA]</scope>
    <source>
        <strain evidence="9">FDAARGOS_390</strain>
    </source>
</reference>
<dbReference type="InterPro" id="IPR027417">
    <property type="entry name" value="P-loop_NTPase"/>
</dbReference>
<proteinExistence type="inferred from homology"/>
<keyword evidence="3" id="KW-1003">Cell membrane</keyword>
<dbReference type="Pfam" id="PF00005">
    <property type="entry name" value="ABC_tran"/>
    <property type="match status" value="1"/>
</dbReference>
<evidence type="ECO:0000256" key="2">
    <source>
        <dbReference type="ARBA" id="ARBA00022448"/>
    </source>
</evidence>
<gene>
    <name evidence="8" type="ORF">CRM94_08010</name>
</gene>
<dbReference type="CDD" id="cd03214">
    <property type="entry name" value="ABC_Iron-Siderophores_B12_Hemin"/>
    <property type="match status" value="1"/>
</dbReference>
<keyword evidence="4" id="KW-0472">Membrane</keyword>
<keyword evidence="2" id="KW-0813">Transport</keyword>
<dbReference type="PANTHER" id="PTHR42794:SF2">
    <property type="entry name" value="ABC TRANSPORTER ATP-BINDING PROTEIN"/>
    <property type="match status" value="1"/>
</dbReference>
<dbReference type="InterPro" id="IPR017871">
    <property type="entry name" value="ABC_transporter-like_CS"/>
</dbReference>
<keyword evidence="4" id="KW-0997">Cell inner membrane</keyword>
<evidence type="ECO:0000256" key="4">
    <source>
        <dbReference type="ARBA" id="ARBA00022519"/>
    </source>
</evidence>
<evidence type="ECO:0000259" key="7">
    <source>
        <dbReference type="PROSITE" id="PS50893"/>
    </source>
</evidence>
<dbReference type="Gene3D" id="3.40.50.300">
    <property type="entry name" value="P-loop containing nucleotide triphosphate hydrolases"/>
    <property type="match status" value="1"/>
</dbReference>
<evidence type="ECO:0000313" key="9">
    <source>
        <dbReference type="Proteomes" id="UP000220629"/>
    </source>
</evidence>
<dbReference type="AlphaFoldDB" id="A0A2A7SEZ5"/>
<dbReference type="PROSITE" id="PS00211">
    <property type="entry name" value="ABC_TRANSPORTER_1"/>
    <property type="match status" value="1"/>
</dbReference>
<protein>
    <submittedName>
        <fullName evidence="8">ABC transporter ATP-binding protein</fullName>
    </submittedName>
</protein>
<accession>A0A2A7SEZ5</accession>
<dbReference type="PANTHER" id="PTHR42794">
    <property type="entry name" value="HEMIN IMPORT ATP-BINDING PROTEIN HMUV"/>
    <property type="match status" value="1"/>
</dbReference>
<dbReference type="GO" id="GO:0016887">
    <property type="term" value="F:ATP hydrolysis activity"/>
    <property type="evidence" value="ECO:0007669"/>
    <property type="project" value="InterPro"/>
</dbReference>
<comment type="caution">
    <text evidence="8">The sequence shown here is derived from an EMBL/GenBank/DDBJ whole genome shotgun (WGS) entry which is preliminary data.</text>
</comment>
<evidence type="ECO:0000256" key="5">
    <source>
        <dbReference type="ARBA" id="ARBA00022741"/>
    </source>
</evidence>
<dbReference type="Proteomes" id="UP000220629">
    <property type="component" value="Unassembled WGS sequence"/>
</dbReference>
<evidence type="ECO:0000313" key="8">
    <source>
        <dbReference type="EMBL" id="PEH42088.1"/>
    </source>
</evidence>
<dbReference type="RefSeq" id="WP_096752812.1">
    <property type="nucleotide sequence ID" value="NZ_CADEPO010000024.1"/>
</dbReference>
<dbReference type="SMART" id="SM00382">
    <property type="entry name" value="AAA"/>
    <property type="match status" value="1"/>
</dbReference>
<evidence type="ECO:0000256" key="3">
    <source>
        <dbReference type="ARBA" id="ARBA00022475"/>
    </source>
</evidence>
<feature type="domain" description="ABC transporter" evidence="7">
    <location>
        <begin position="4"/>
        <end position="241"/>
    </location>
</feature>
<dbReference type="SUPFAM" id="SSF52540">
    <property type="entry name" value="P-loop containing nucleoside triphosphate hydrolases"/>
    <property type="match status" value="1"/>
</dbReference>
<dbReference type="InterPro" id="IPR003593">
    <property type="entry name" value="AAA+_ATPase"/>
</dbReference>
<dbReference type="GO" id="GO:0005524">
    <property type="term" value="F:ATP binding"/>
    <property type="evidence" value="ECO:0007669"/>
    <property type="project" value="UniProtKB-KW"/>
</dbReference>
<sequence>MSHFRISSLDWSPADRPRAARALLSRVALEARPGEFVGLIGPNGSGKTSLLRCAFRYERPRAGAIEIGGEEVWTLSPRRAAQRIAVVLQDPPDEFGLTVGQVVAMGRTPHKRMLEGETAEDLARIERALSDVGLAGTEARAFATLSGGERQRALLARALVQAPELLMLDEPTNHLDPRHQIALLALVKRLRITTLATIHDLNLAAAFCDRLFVLADGEIVASGTPDEVLTPELLRAVYGVEAIVDRHPGGAYPRITLIIDEA</sequence>
<evidence type="ECO:0000256" key="1">
    <source>
        <dbReference type="ARBA" id="ARBA00005417"/>
    </source>
</evidence>
<keyword evidence="6 8" id="KW-0067">ATP-binding</keyword>